<accession>A0A8T1ZWS6</accession>
<dbReference type="AlphaFoldDB" id="A0A8T1ZWS6"/>
<protein>
    <submittedName>
        <fullName evidence="1">Uncharacterized protein</fullName>
    </submittedName>
</protein>
<dbReference type="Proteomes" id="UP000694251">
    <property type="component" value="Chromosome 10"/>
</dbReference>
<evidence type="ECO:0000313" key="2">
    <source>
        <dbReference type="Proteomes" id="UP000694251"/>
    </source>
</evidence>
<gene>
    <name evidence="1" type="ORF">ISN44_As10g012100</name>
</gene>
<sequence length="261" mass="29304">MKRFLHESDDFRDYSNAKHSIEIRTRPMLSSPLKRKHDDDDEIFGLRRKKLPNLGVMRLKKLSMSTVIRPPFLVPDSWRLVSADVGATSSNVESASNVSVLSLLVCDLVIRVCGVECSLKIGPQFPLGPQDQLGPQHYFGFIWAGTDAKPPKKSNSDSSTEYSTYKIGCTVNYILKHYINRGTGSVCVREGYNLNVLRVQSWKYMGFRFNLKSIVIAEEGNGRFASFWIREKGSRVIGCGSRVQKQGDGLKARSCKGRGHP</sequence>
<dbReference type="EMBL" id="JAEFBJ010000010">
    <property type="protein sequence ID" value="KAG7564444.1"/>
    <property type="molecule type" value="Genomic_DNA"/>
</dbReference>
<organism evidence="1 2">
    <name type="scientific">Arabidopsis suecica</name>
    <name type="common">Swedish thale-cress</name>
    <name type="synonym">Cardaminopsis suecica</name>
    <dbReference type="NCBI Taxonomy" id="45249"/>
    <lineage>
        <taxon>Eukaryota</taxon>
        <taxon>Viridiplantae</taxon>
        <taxon>Streptophyta</taxon>
        <taxon>Embryophyta</taxon>
        <taxon>Tracheophyta</taxon>
        <taxon>Spermatophyta</taxon>
        <taxon>Magnoliopsida</taxon>
        <taxon>eudicotyledons</taxon>
        <taxon>Gunneridae</taxon>
        <taxon>Pentapetalae</taxon>
        <taxon>rosids</taxon>
        <taxon>malvids</taxon>
        <taxon>Brassicales</taxon>
        <taxon>Brassicaceae</taxon>
        <taxon>Camelineae</taxon>
        <taxon>Arabidopsis</taxon>
    </lineage>
</organism>
<evidence type="ECO:0000313" key="1">
    <source>
        <dbReference type="EMBL" id="KAG7564444.1"/>
    </source>
</evidence>
<reference evidence="1 2" key="1">
    <citation type="submission" date="2020-12" db="EMBL/GenBank/DDBJ databases">
        <title>Concerted genomic and epigenomic changes stabilize Arabidopsis allopolyploids.</title>
        <authorList>
            <person name="Chen Z."/>
        </authorList>
    </citation>
    <scope>NUCLEOTIDE SEQUENCE [LARGE SCALE GENOMIC DNA]</scope>
    <source>
        <strain evidence="1">As9502</strain>
        <tissue evidence="1">Leaf</tissue>
    </source>
</reference>
<keyword evidence="2" id="KW-1185">Reference proteome</keyword>
<comment type="caution">
    <text evidence="1">The sequence shown here is derived from an EMBL/GenBank/DDBJ whole genome shotgun (WGS) entry which is preliminary data.</text>
</comment>
<name>A0A8T1ZWS6_ARASU</name>
<proteinExistence type="predicted"/>